<keyword evidence="3" id="KW-1185">Reference proteome</keyword>
<evidence type="ECO:0000259" key="1">
    <source>
        <dbReference type="Pfam" id="PF13524"/>
    </source>
</evidence>
<reference evidence="2 3" key="1">
    <citation type="submission" date="2019-05" db="EMBL/GenBank/DDBJ databases">
        <authorList>
            <person name="Narsing Rao M.P."/>
            <person name="Li W.J."/>
        </authorList>
    </citation>
    <scope>NUCLEOTIDE SEQUENCE [LARGE SCALE GENOMIC DNA]</scope>
    <source>
        <strain evidence="2 3">SYSU_K30003</strain>
    </source>
</reference>
<dbReference type="Proteomes" id="UP000309676">
    <property type="component" value="Unassembled WGS sequence"/>
</dbReference>
<organism evidence="2 3">
    <name type="scientific">Paenibacillus antri</name>
    <dbReference type="NCBI Taxonomy" id="2582848"/>
    <lineage>
        <taxon>Bacteria</taxon>
        <taxon>Bacillati</taxon>
        <taxon>Bacillota</taxon>
        <taxon>Bacilli</taxon>
        <taxon>Bacillales</taxon>
        <taxon>Paenibacillaceae</taxon>
        <taxon>Paenibacillus</taxon>
    </lineage>
</organism>
<dbReference type="RefSeq" id="WP_138195540.1">
    <property type="nucleotide sequence ID" value="NZ_VCIW01000012.1"/>
</dbReference>
<dbReference type="PANTHER" id="PTHR45947:SF3">
    <property type="entry name" value="SULFOQUINOVOSYL TRANSFERASE SQD2"/>
    <property type="match status" value="1"/>
</dbReference>
<dbReference type="Gene3D" id="3.40.50.2000">
    <property type="entry name" value="Glycogen Phosphorylase B"/>
    <property type="match status" value="2"/>
</dbReference>
<dbReference type="EMBL" id="VCIW01000012">
    <property type="protein sequence ID" value="TLS50854.1"/>
    <property type="molecule type" value="Genomic_DNA"/>
</dbReference>
<evidence type="ECO:0000313" key="3">
    <source>
        <dbReference type="Proteomes" id="UP000309676"/>
    </source>
</evidence>
<dbReference type="InterPro" id="IPR055259">
    <property type="entry name" value="YkvP/CgeB_Glyco_trans-like"/>
</dbReference>
<dbReference type="Pfam" id="PF13524">
    <property type="entry name" value="Glyco_trans_1_2"/>
    <property type="match status" value="1"/>
</dbReference>
<feature type="domain" description="Spore protein YkvP/CgeB glycosyl transferase-like" evidence="1">
    <location>
        <begin position="218"/>
        <end position="328"/>
    </location>
</feature>
<proteinExistence type="predicted"/>
<dbReference type="GO" id="GO:0016757">
    <property type="term" value="F:glycosyltransferase activity"/>
    <property type="evidence" value="ECO:0007669"/>
    <property type="project" value="TreeGrafter"/>
</dbReference>
<keyword evidence="2" id="KW-0808">Transferase</keyword>
<protein>
    <submittedName>
        <fullName evidence="2">Glycosyltransferase family 4 protein</fullName>
    </submittedName>
</protein>
<gene>
    <name evidence="2" type="ORF">FE782_17540</name>
</gene>
<dbReference type="SUPFAM" id="SSF53756">
    <property type="entry name" value="UDP-Glycosyltransferase/glycogen phosphorylase"/>
    <property type="match status" value="1"/>
</dbReference>
<accession>A0A5R9GCH3</accession>
<sequence>MKVLHLPYGGQMVTLCAALRDIGVDATACHFERSNFRFQADLCLHLQDVPPSGREAVRREFFRRAAAEFDVFHFHCGLTFFPDHGDLELLKALGKKVVMQHRGSDVRRLSIARALGNPYVEVKTRDERRIEADLRKLSAWIDHAIVADYELLPYVQDFYKEVHVIRQAIRLERFKPRYPSIDVEAPLVVHAPSHPIVKGTMYVSNAMWRLERGGVPVRYRLLKRVPHEEAIRLYGEADIVVDQLRIGSYGILSLEGMALGKPVVCYIRDGLAETYPEGLPIANADPETVYDVLRELIASPKRRLELGRQGRAYIEKHHDSLRIARRLEALYRRL</sequence>
<dbReference type="CDD" id="cd03801">
    <property type="entry name" value="GT4_PimA-like"/>
    <property type="match status" value="1"/>
</dbReference>
<dbReference type="AlphaFoldDB" id="A0A5R9GCH3"/>
<name>A0A5R9GCH3_9BACL</name>
<dbReference type="PANTHER" id="PTHR45947">
    <property type="entry name" value="SULFOQUINOVOSYL TRANSFERASE SQD2"/>
    <property type="match status" value="1"/>
</dbReference>
<dbReference type="InterPro" id="IPR050194">
    <property type="entry name" value="Glycosyltransferase_grp1"/>
</dbReference>
<dbReference type="OrthoDB" id="9809622at2"/>
<evidence type="ECO:0000313" key="2">
    <source>
        <dbReference type="EMBL" id="TLS50854.1"/>
    </source>
</evidence>
<comment type="caution">
    <text evidence="2">The sequence shown here is derived from an EMBL/GenBank/DDBJ whole genome shotgun (WGS) entry which is preliminary data.</text>
</comment>